<evidence type="ECO:0000313" key="2">
    <source>
        <dbReference type="EMBL" id="BAD01213.1"/>
    </source>
</evidence>
<reference evidence="3" key="8">
    <citation type="submission" date="2012-08" db="EMBL/GenBank/DDBJ databases">
        <title>The Second Rice Annotation Project Meeting (RAP2).</title>
        <authorList>
            <consortium name="The Rice Annotation Project (RAP)"/>
        </authorList>
    </citation>
    <scope>NUCLEOTIDE SEQUENCE</scope>
</reference>
<feature type="compositionally biased region" description="Low complexity" evidence="1">
    <location>
        <begin position="26"/>
        <end position="43"/>
    </location>
</feature>
<gene>
    <name evidence="3" type="ordered locus">Os08g0294300</name>
    <name evidence="2" type="ORF">OJ1705_A03.28</name>
</gene>
<name>Q6ZJA6_ORYSJ</name>
<evidence type="ECO:0000313" key="3">
    <source>
        <dbReference type="EMBL" id="BAF23387.1"/>
    </source>
</evidence>
<proteinExistence type="predicted"/>
<dbReference type="EMBL" id="AP008214">
    <property type="protein sequence ID" value="BAF23387.1"/>
    <property type="molecule type" value="Genomic_DNA"/>
</dbReference>
<accession>Q6ZJA6</accession>
<reference evidence="2" key="1">
    <citation type="submission" date="2001-07" db="EMBL/GenBank/DDBJ databases">
        <title>Oryza sativa nipponbare(GA3) genomic DNA, chromosome 8, BAC clone:OJ1705_A03.</title>
        <authorList>
            <person name="Sasaki T."/>
            <person name="Matsumoto T."/>
            <person name="Yamamoto K."/>
        </authorList>
    </citation>
    <scope>NUCLEOTIDE SEQUENCE</scope>
</reference>
<evidence type="ECO:0000313" key="4">
    <source>
        <dbReference type="Proteomes" id="UP000000763"/>
    </source>
</evidence>
<reference evidence="3" key="4">
    <citation type="journal article" date="2007" name="Genome Res.">
        <title>Curated Genome Annotation of Oryza sativa ssp. japonica and Comparative Genome Analysis with Arabidopsis thaliana.</title>
        <authorList>
            <consortium name="The Rice Annotation Project (RAP)"/>
            <person name="Itoh T."/>
            <person name="Tanaka T."/>
            <person name="Barrero R.A."/>
            <person name="Yamasaki C."/>
            <person name="Fujii Y."/>
            <person name="Hilton P.B."/>
            <person name="Antonio B.A."/>
            <person name="Aono H."/>
            <person name="Apweiler R."/>
            <person name="Bruskiewich R."/>
            <person name="Bureau T."/>
            <person name="Burr F."/>
            <person name="Costa de Oliveira A."/>
            <person name="Fuks G."/>
            <person name="Habara T."/>
            <person name="Haberer G."/>
            <person name="Han B."/>
            <person name="Harada E."/>
            <person name="Hiraki A.T."/>
            <person name="Hirochika H."/>
            <person name="Hoen D."/>
            <person name="Hokari H."/>
            <person name="Hosokawa S."/>
            <person name="Hsing Y."/>
            <person name="Ikawa H."/>
            <person name="Ikeo K."/>
            <person name="Imanishi T."/>
            <person name="Ito Y."/>
            <person name="Jaiswal P."/>
            <person name="Kanno M."/>
            <person name="Kawahara Y."/>
            <person name="Kawamura T."/>
            <person name="Kawashima H."/>
            <person name="Khurana J.P."/>
            <person name="Kikuchi S."/>
            <person name="Komatsu S."/>
            <person name="Koyanagi K.O."/>
            <person name="Kubooka H."/>
            <person name="Lieberherr D."/>
            <person name="Lin Y.C."/>
            <person name="Lonsdale D."/>
            <person name="Matsumoto T."/>
            <person name="Matsuya A."/>
            <person name="McCombie W.R."/>
            <person name="Messing J."/>
            <person name="Miyao A."/>
            <person name="Mulder N."/>
            <person name="Nagamura Y."/>
            <person name="Nam J."/>
            <person name="Namiki N."/>
            <person name="Numa H."/>
            <person name="Nurimoto S."/>
            <person name="O'donovan C."/>
            <person name="Ohyanagi H."/>
            <person name="Okido T."/>
            <person name="Oota S."/>
            <person name="Osato N."/>
            <person name="Palmer L.E."/>
            <person name="Quetier F."/>
            <person name="Raghuvanshi S."/>
            <person name="Saichi N."/>
            <person name="Sakai H."/>
            <person name="Sakai Y."/>
            <person name="Sakata K."/>
            <person name="Sakurai T."/>
            <person name="Sato F."/>
            <person name="Sato Y."/>
            <person name="Schoof H."/>
            <person name="Seki M."/>
            <person name="Shibata M."/>
            <person name="Shimizu Y."/>
            <person name="Shinozaki K."/>
            <person name="Shinso Y."/>
            <person name="Singh N.K."/>
            <person name="Smith-White B."/>
            <person name="Takeda J."/>
            <person name="Tanino M."/>
            <person name="Tatusova T."/>
            <person name="Thongjuea S."/>
            <person name="Todokoro F."/>
            <person name="Tsugane M."/>
            <person name="Tyagi A.K."/>
            <person name="Vanavichit A."/>
            <person name="Wang A."/>
            <person name="Wing R.A."/>
            <person name="Yamaguchi K."/>
            <person name="Yamamoto M."/>
            <person name="Yamamoto N."/>
            <person name="Yu Y."/>
            <person name="Zhang H."/>
            <person name="Zhao Q."/>
            <person name="Higo K."/>
            <person name="Burr B."/>
            <person name="Gojobori T."/>
            <person name="Sasaki T."/>
        </authorList>
    </citation>
    <scope>NUCLEOTIDE SEQUENCE</scope>
</reference>
<dbReference type="EMBL" id="AP003918">
    <property type="protein sequence ID" value="BAD01213.1"/>
    <property type="molecule type" value="Genomic_DNA"/>
</dbReference>
<evidence type="ECO:0000256" key="1">
    <source>
        <dbReference type="SAM" id="MobiDB-lite"/>
    </source>
</evidence>
<reference evidence="3" key="5">
    <citation type="journal article" date="2008" name="Nucleic Acids Res.">
        <title>The Rice Annotation Project Database (RAP-DB): 2008 update.</title>
        <authorList>
            <consortium name="The Rice Annotation Project (RAP)"/>
            <person name="Tanaka T."/>
            <person name="Antonio B.A."/>
            <person name="Kikuchi S."/>
            <person name="Matsumoto T."/>
            <person name="Nagamura Y."/>
            <person name="Numa H."/>
            <person name="Sakai H."/>
            <person name="Wu J."/>
            <person name="Itoh T."/>
            <person name="Sasaki T."/>
            <person name="Aono R."/>
            <person name="Fujii Y."/>
            <person name="Habara T."/>
            <person name="Harada E."/>
            <person name="Kanno M."/>
            <person name="Kawahara Y."/>
            <person name="Kawashima H."/>
            <person name="Kubooka H."/>
            <person name="Matsuya A."/>
            <person name="Nakaoka H."/>
            <person name="Saichi N."/>
            <person name="Sanbonmatsu R."/>
            <person name="Sato Y."/>
            <person name="Shinso Y."/>
            <person name="Suzuki M."/>
            <person name="Takeda J."/>
            <person name="Tanino M."/>
            <person name="Todokoro F."/>
            <person name="Yamaguchi K."/>
            <person name="Yamamoto N."/>
            <person name="Yamasaki C."/>
            <person name="Imanishi T."/>
            <person name="Okido T."/>
            <person name="Tada M."/>
            <person name="Ikeo K."/>
            <person name="Tateno Y."/>
            <person name="Gojobori T."/>
            <person name="Lin Y.C."/>
            <person name="Wei F.J."/>
            <person name="Hsing Y.I."/>
            <person name="Zhao Q."/>
            <person name="Han B."/>
            <person name="Kramer M.R."/>
            <person name="McCombie R.W."/>
            <person name="Lonsdale D."/>
            <person name="O'Donovan C.C."/>
            <person name="Whitfield E.J."/>
            <person name="Apweiler R."/>
            <person name="Koyanagi K.O."/>
            <person name="Khurana J.P."/>
            <person name="Raghuvanshi S."/>
            <person name="Singh N.K."/>
            <person name="Tyagi A.K."/>
            <person name="Haberer G."/>
            <person name="Fujisawa M."/>
            <person name="Hosokawa S."/>
            <person name="Ito Y."/>
            <person name="Ikawa H."/>
            <person name="Shibata M."/>
            <person name="Yamamoto M."/>
            <person name="Bruskiewich R.M."/>
            <person name="Hoen D.R."/>
            <person name="Bureau TE."/>
            <person name="Namiki N."/>
            <person name="Ohyanagi H."/>
            <person name="Sakai Y."/>
            <person name="Nobushima S."/>
            <person name="Sakata K."/>
            <person name="Barrero R.A."/>
            <person name="Sato Y."/>
            <person name="Souvorov A."/>
            <person name="Smith-White B."/>
            <person name="Tatusova T."/>
            <person name="An S."/>
            <person name="An G."/>
            <person name="OOta S."/>
            <person name="Fuks G."/>
            <person name="Messing J."/>
            <person name="Christie K.R."/>
            <person name="Lieberherr D."/>
            <person name="Kim H."/>
            <person name="Zuccolo A."/>
            <person name="Wing R.A."/>
            <person name="Nobuta K."/>
            <person name="Green P.J."/>
            <person name="Lu C."/>
            <person name="Meyers BC."/>
            <person name="Chaparro C."/>
            <person name="Piegu B."/>
            <person name="Panaud O."/>
            <person name="Echeverria M."/>
        </authorList>
    </citation>
    <scope>NUCLEOTIDE SEQUENCE</scope>
</reference>
<reference evidence="3" key="3">
    <citation type="journal article" date="2006" name="Nucleic Acids Res.">
        <title>The Rice Annotation Project Database (RAP-DB): hub for Oryza sativa ssp. japonica genome information.</title>
        <authorList>
            <person name="Ohyanagi H."/>
            <person name="Tanaka T."/>
            <person name="Sakai H."/>
            <person name="Shigemoto Y."/>
            <person name="Yamaguchi K."/>
            <person name="Habara T."/>
            <person name="Fujii Y."/>
            <person name="Antonio B.A."/>
            <person name="Nagamura Y."/>
            <person name="Imanishi T."/>
            <person name="Ikeo K."/>
            <person name="Itoh T."/>
            <person name="Gojobori T."/>
            <person name="Sasaki T."/>
        </authorList>
    </citation>
    <scope>NUCLEOTIDE SEQUENCE</scope>
</reference>
<feature type="region of interest" description="Disordered" evidence="1">
    <location>
        <begin position="24"/>
        <end position="97"/>
    </location>
</feature>
<reference evidence="3" key="7">
    <citation type="submission" date="2012-08" db="EMBL/GenBank/DDBJ databases">
        <title>Oryza sativa nipponbare(GA3) genomic DNA, chromosome 8.</title>
        <authorList>
            <consortium name="IRGSP(International Rice Genome Sequencing Project)"/>
        </authorList>
    </citation>
    <scope>NUCLEOTIDE SEQUENCE</scope>
</reference>
<reference evidence="3 4" key="2">
    <citation type="journal article" date="2005" name="Nature">
        <title>The map-based sequence of the rice genome.</title>
        <authorList>
            <consortium name="International rice genome sequencing project (IRGSP)"/>
            <person name="Matsumoto T."/>
            <person name="Wu J."/>
            <person name="Kanamori H."/>
            <person name="Katayose Y."/>
            <person name="Fujisawa M."/>
            <person name="Namiki N."/>
            <person name="Mizuno H."/>
            <person name="Yamamoto K."/>
            <person name="Antonio B.A."/>
            <person name="Baba T."/>
            <person name="Sakata K."/>
            <person name="Nagamura Y."/>
            <person name="Aoki H."/>
            <person name="Arikawa K."/>
            <person name="Arita K."/>
            <person name="Bito T."/>
            <person name="Chiden Y."/>
            <person name="Fujitsuka N."/>
            <person name="Fukunaka R."/>
            <person name="Hamada M."/>
            <person name="Harada C."/>
            <person name="Hayashi A."/>
            <person name="Hijishita S."/>
            <person name="Honda M."/>
            <person name="Hosokawa S."/>
            <person name="Ichikawa Y."/>
            <person name="Idonuma A."/>
            <person name="Iijima M."/>
            <person name="Ikeda M."/>
            <person name="Ikeno M."/>
            <person name="Ito K."/>
            <person name="Ito S."/>
            <person name="Ito T."/>
            <person name="Ito Y."/>
            <person name="Ito Y."/>
            <person name="Iwabuchi A."/>
            <person name="Kamiya K."/>
            <person name="Karasawa W."/>
            <person name="Kurita K."/>
            <person name="Katagiri S."/>
            <person name="Kikuta A."/>
            <person name="Kobayashi H."/>
            <person name="Kobayashi N."/>
            <person name="Machita K."/>
            <person name="Maehara T."/>
            <person name="Masukawa M."/>
            <person name="Mizubayashi T."/>
            <person name="Mukai Y."/>
            <person name="Nagasaki H."/>
            <person name="Nagata Y."/>
            <person name="Naito S."/>
            <person name="Nakashima M."/>
            <person name="Nakama Y."/>
            <person name="Nakamichi Y."/>
            <person name="Nakamura M."/>
            <person name="Meguro A."/>
            <person name="Negishi M."/>
            <person name="Ohta I."/>
            <person name="Ohta T."/>
            <person name="Okamoto M."/>
            <person name="Ono N."/>
            <person name="Saji S."/>
            <person name="Sakaguchi M."/>
            <person name="Sakai K."/>
            <person name="Shibata M."/>
            <person name="Shimokawa T."/>
            <person name="Song J."/>
            <person name="Takazaki Y."/>
            <person name="Terasawa K."/>
            <person name="Tsugane M."/>
            <person name="Tsuji K."/>
            <person name="Ueda S."/>
            <person name="Waki K."/>
            <person name="Yamagata H."/>
            <person name="Yamamoto M."/>
            <person name="Yamamoto S."/>
            <person name="Yamane H."/>
            <person name="Yoshiki S."/>
            <person name="Yoshihara R."/>
            <person name="Yukawa K."/>
            <person name="Zhong H."/>
            <person name="Yano M."/>
            <person name="Yuan Q."/>
            <person name="Ouyang S."/>
            <person name="Liu J."/>
            <person name="Jones K.M."/>
            <person name="Gansberger K."/>
            <person name="Moffat K."/>
            <person name="Hill J."/>
            <person name="Bera J."/>
            <person name="Fadrosh D."/>
            <person name="Jin S."/>
            <person name="Johri S."/>
            <person name="Kim M."/>
            <person name="Overton L."/>
            <person name="Reardon M."/>
            <person name="Tsitrin T."/>
            <person name="Vuong H."/>
            <person name="Weaver B."/>
            <person name="Ciecko A."/>
            <person name="Tallon L."/>
            <person name="Jackson J."/>
            <person name="Pai G."/>
            <person name="Aken S.V."/>
            <person name="Utterback T."/>
            <person name="Reidmuller S."/>
            <person name="Feldblyum T."/>
            <person name="Hsiao J."/>
            <person name="Zismann V."/>
            <person name="Iobst S."/>
            <person name="de Vazeille A.R."/>
            <person name="Buell C.R."/>
            <person name="Ying K."/>
            <person name="Li Y."/>
            <person name="Lu T."/>
            <person name="Huang Y."/>
            <person name="Zhao Q."/>
            <person name="Feng Q."/>
            <person name="Zhang L."/>
            <person name="Zhu J."/>
            <person name="Weng Q."/>
            <person name="Mu J."/>
            <person name="Lu Y."/>
            <person name="Fan D."/>
            <person name="Liu Y."/>
            <person name="Guan J."/>
            <person name="Zhang Y."/>
            <person name="Yu S."/>
            <person name="Liu X."/>
            <person name="Zhang Y."/>
            <person name="Hong G."/>
            <person name="Han B."/>
            <person name="Choisne N."/>
            <person name="Demange N."/>
            <person name="Orjeda G."/>
            <person name="Samain S."/>
            <person name="Cattolico L."/>
            <person name="Pelletier E."/>
            <person name="Couloux A."/>
            <person name="Segurens B."/>
            <person name="Wincker P."/>
            <person name="D'Hont A."/>
            <person name="Scarpelli C."/>
            <person name="Weissenbach J."/>
            <person name="Salanoubat M."/>
            <person name="Quetier F."/>
            <person name="Yu Y."/>
            <person name="Kim H.R."/>
            <person name="Rambo T."/>
            <person name="Currie J."/>
            <person name="Collura K."/>
            <person name="Luo M."/>
            <person name="Yang T."/>
            <person name="Ammiraju J.S.S."/>
            <person name="Engler F."/>
            <person name="Soderlund C."/>
            <person name="Wing R.A."/>
            <person name="Palmer L.E."/>
            <person name="de la Bastide M."/>
            <person name="Spiegel L."/>
            <person name="Nascimento L."/>
            <person name="Zutavern T."/>
            <person name="O'Shaughnessy A."/>
            <person name="Dike S."/>
            <person name="Dedhia N."/>
            <person name="Preston R."/>
            <person name="Balija V."/>
            <person name="McCombie W.R."/>
            <person name="Chow T."/>
            <person name="Chen H."/>
            <person name="Chung M."/>
            <person name="Chen C."/>
            <person name="Shaw J."/>
            <person name="Wu H."/>
            <person name="Hsiao K."/>
            <person name="Chao Y."/>
            <person name="Chu M."/>
            <person name="Cheng C."/>
            <person name="Hour A."/>
            <person name="Lee P."/>
            <person name="Lin S."/>
            <person name="Lin Y."/>
            <person name="Liou J."/>
            <person name="Liu S."/>
            <person name="Hsing Y."/>
            <person name="Raghuvanshi S."/>
            <person name="Mohanty A."/>
            <person name="Bharti A.K."/>
            <person name="Gaur A."/>
            <person name="Gupta V."/>
            <person name="Kumar D."/>
            <person name="Ravi V."/>
            <person name="Vij S."/>
            <person name="Kapur A."/>
            <person name="Khurana P."/>
            <person name="Khurana P."/>
            <person name="Khurana J.P."/>
            <person name="Tyagi A.K."/>
            <person name="Gaikwad K."/>
            <person name="Singh A."/>
            <person name="Dalal V."/>
            <person name="Srivastava S."/>
            <person name="Dixit A."/>
            <person name="Pal A.K."/>
            <person name="Ghazi I.A."/>
            <person name="Yadav M."/>
            <person name="Pandit A."/>
            <person name="Bhargava A."/>
            <person name="Sureshbabu K."/>
            <person name="Batra K."/>
            <person name="Sharma T.R."/>
            <person name="Mohapatra T."/>
            <person name="Singh N.K."/>
            <person name="Messing J."/>
            <person name="Nelson A.B."/>
            <person name="Fuks G."/>
            <person name="Kavchok S."/>
            <person name="Keizer G."/>
            <person name="Linton E."/>
            <person name="Llaca V."/>
            <person name="Song R."/>
            <person name="Tanyolac B."/>
            <person name="Young S."/>
            <person name="Ho-Il K."/>
            <person name="Hahn J.H."/>
            <person name="Sangsakoo G."/>
            <person name="Vanavichit A."/>
            <person name="de Mattos Luiz.A.T."/>
            <person name="Zimmer P.D."/>
            <person name="Malone G."/>
            <person name="Dellagostin O."/>
            <person name="de Oliveira A.C."/>
            <person name="Bevan M."/>
            <person name="Bancroft I."/>
            <person name="Minx P."/>
            <person name="Cordum H."/>
            <person name="Wilson R."/>
            <person name="Cheng Z."/>
            <person name="Jin W."/>
            <person name="Jiang J."/>
            <person name="Leong S.A."/>
            <person name="Iwama H."/>
            <person name="Gojobori T."/>
            <person name="Itoh T."/>
            <person name="Niimura Y."/>
            <person name="Fujii Y."/>
            <person name="Habara T."/>
            <person name="Sakai H."/>
            <person name="Sato Y."/>
            <person name="Wilson G."/>
            <person name="Kumar K."/>
            <person name="McCouch S."/>
            <person name="Juretic N."/>
            <person name="Hoen D."/>
            <person name="Wright S."/>
            <person name="Bruskiewich R."/>
            <person name="Bureau T."/>
            <person name="Miyao A."/>
            <person name="Hirochika H."/>
            <person name="Nishikawa T."/>
            <person name="Kadowaki K."/>
            <person name="Sugiura M."/>
            <person name="Burr B."/>
            <person name="Sasaki T."/>
        </authorList>
    </citation>
    <scope>NUCLEOTIDE SEQUENCE [LARGE SCALE GENOMIC DNA]</scope>
    <source>
        <strain evidence="4">cv. Nipponbare</strain>
    </source>
</reference>
<dbReference type="KEGG" id="dosa:Os08g0294300"/>
<reference evidence="4" key="6">
    <citation type="journal article" date="2008" name="Nucleic Acids Res.">
        <title>The rice annotation project database (RAP-DB): 2008 update.</title>
        <authorList>
            <consortium name="The rice annotation project (RAP)"/>
        </authorList>
    </citation>
    <scope>GENOME REANNOTATION</scope>
    <source>
        <strain evidence="4">cv. Nipponbare</strain>
    </source>
</reference>
<feature type="compositionally biased region" description="Polar residues" evidence="1">
    <location>
        <begin position="87"/>
        <end position="97"/>
    </location>
</feature>
<dbReference type="AlphaFoldDB" id="Q6ZJA6"/>
<dbReference type="Proteomes" id="UP000000763">
    <property type="component" value="Chromosome 8"/>
</dbReference>
<sequence length="97" mass="10287">MKATQVATIILLTKIQALDREVGAVRSGASGTRTSTTAHRSSALAPAIQSPPTRCLPHSTASPPPEKADARRRTWKRCSSGPRIWRPNTTGPQASAS</sequence>
<protein>
    <submittedName>
        <fullName evidence="3">Os08g0294300 protein</fullName>
    </submittedName>
</protein>
<organism evidence="2 4">
    <name type="scientific">Oryza sativa subsp. japonica</name>
    <name type="common">Rice</name>
    <dbReference type="NCBI Taxonomy" id="39947"/>
    <lineage>
        <taxon>Eukaryota</taxon>
        <taxon>Viridiplantae</taxon>
        <taxon>Streptophyta</taxon>
        <taxon>Embryophyta</taxon>
        <taxon>Tracheophyta</taxon>
        <taxon>Spermatophyta</taxon>
        <taxon>Magnoliopsida</taxon>
        <taxon>Liliopsida</taxon>
        <taxon>Poales</taxon>
        <taxon>Poaceae</taxon>
        <taxon>BOP clade</taxon>
        <taxon>Oryzoideae</taxon>
        <taxon>Oryzeae</taxon>
        <taxon>Oryzinae</taxon>
        <taxon>Oryza</taxon>
        <taxon>Oryza sativa</taxon>
    </lineage>
</organism>